<evidence type="ECO:0000313" key="2">
    <source>
        <dbReference type="Proteomes" id="UP000028007"/>
    </source>
</evidence>
<name>A0A081PI05_9SPHI</name>
<organism evidence="1 2">
    <name type="scientific">Pedobacter antarcticus 4BY</name>
    <dbReference type="NCBI Taxonomy" id="1358423"/>
    <lineage>
        <taxon>Bacteria</taxon>
        <taxon>Pseudomonadati</taxon>
        <taxon>Bacteroidota</taxon>
        <taxon>Sphingobacteriia</taxon>
        <taxon>Sphingobacteriales</taxon>
        <taxon>Sphingobacteriaceae</taxon>
        <taxon>Pedobacter</taxon>
    </lineage>
</organism>
<keyword evidence="2" id="KW-1185">Reference proteome</keyword>
<comment type="caution">
    <text evidence="1">The sequence shown here is derived from an EMBL/GenBank/DDBJ whole genome shotgun (WGS) entry which is preliminary data.</text>
</comment>
<dbReference type="RefSeq" id="WP_316930983.1">
    <property type="nucleotide sequence ID" value="NZ_JNFF01000046.1"/>
</dbReference>
<dbReference type="AlphaFoldDB" id="A0A081PI05"/>
<protein>
    <submittedName>
        <fullName evidence="1">Uncharacterized protein</fullName>
    </submittedName>
</protein>
<dbReference type="EMBL" id="JNFF01000046">
    <property type="protein sequence ID" value="KEQ30328.1"/>
    <property type="molecule type" value="Genomic_DNA"/>
</dbReference>
<dbReference type="Proteomes" id="UP000028007">
    <property type="component" value="Unassembled WGS sequence"/>
</dbReference>
<sequence>MLNSYLDQLQNSVYQAHQELVGFGIGISSEAIKCRYLGKMNGSHTLLEAIKDHNERCSLWWVKVTYRVH</sequence>
<proteinExistence type="predicted"/>
<gene>
    <name evidence="1" type="ORF">N180_10280</name>
</gene>
<evidence type="ECO:0000313" key="1">
    <source>
        <dbReference type="EMBL" id="KEQ30328.1"/>
    </source>
</evidence>
<accession>A0A081PI05</accession>
<reference evidence="1 2" key="1">
    <citation type="journal article" date="1992" name="Int. J. Syst. Bacteriol.">
        <title>Sphingobacterium antarcticus sp. nov. a Psychrotrophic Bacterium from the Soils of Schirmacher Oasis, Antarctica.</title>
        <authorList>
            <person name="Shivaji S."/>
            <person name="Ray M.K."/>
            <person name="Rao N.S."/>
            <person name="Saiserr L."/>
            <person name="Jagannadham M.V."/>
            <person name="Kumar G.S."/>
            <person name="Reddy G."/>
            <person name="Bhargava P.M."/>
        </authorList>
    </citation>
    <scope>NUCLEOTIDE SEQUENCE [LARGE SCALE GENOMIC DNA]</scope>
    <source>
        <strain evidence="1 2">4BY</strain>
    </source>
</reference>